<name>A0AAC9NA26_9BACI</name>
<sequence length="63" mass="7650">MEHQKNETRRSLIKESFLFIEKGFFYEKLDIRNPKRYILSRDAEKGMLGRNDLQTKEEMPNDN</sequence>
<dbReference type="Proteomes" id="UP000177709">
    <property type="component" value="Chromosome"/>
</dbReference>
<dbReference type="AlphaFoldDB" id="A0AAC9NA26"/>
<dbReference type="EMBL" id="CP017786">
    <property type="protein sequence ID" value="AOZ87786.1"/>
    <property type="molecule type" value="Genomic_DNA"/>
</dbReference>
<evidence type="ECO:0000313" key="1">
    <source>
        <dbReference type="EMBL" id="AOZ87786.1"/>
    </source>
</evidence>
<organism evidence="1 2">
    <name type="scientific">Bacillus xiamenensis</name>
    <dbReference type="NCBI Taxonomy" id="1178537"/>
    <lineage>
        <taxon>Bacteria</taxon>
        <taxon>Bacillati</taxon>
        <taxon>Bacillota</taxon>
        <taxon>Bacilli</taxon>
        <taxon>Bacillales</taxon>
        <taxon>Bacillaceae</taxon>
        <taxon>Bacillus</taxon>
    </lineage>
</organism>
<gene>
    <name evidence="1" type="ORF">BK049_03120</name>
</gene>
<reference evidence="1 2" key="1">
    <citation type="submission" date="2016-10" db="EMBL/GenBank/DDBJ databases">
        <title>Whole genome sequence of hyper active fibrinolysis bacterium Bacillus pumilus strain VV3 isolated from fermented rice.</title>
        <authorList>
            <person name="Mariadas V.A."/>
            <person name="Vijayaraghavan P."/>
            <person name="Dhandapani V."/>
        </authorList>
    </citation>
    <scope>NUCLEOTIDE SEQUENCE [LARGE SCALE GENOMIC DNA]</scope>
    <source>
        <strain evidence="1 2">VV3</strain>
    </source>
</reference>
<evidence type="ECO:0000313" key="2">
    <source>
        <dbReference type="Proteomes" id="UP000177709"/>
    </source>
</evidence>
<proteinExistence type="predicted"/>
<dbReference type="KEGG" id="bxi:BK049_03120"/>
<protein>
    <submittedName>
        <fullName evidence="1">Uncharacterized protein</fullName>
    </submittedName>
</protein>
<accession>A0AAC9NA26</accession>